<evidence type="ECO:0000313" key="3">
    <source>
        <dbReference type="EMBL" id="QIZ78283.1"/>
    </source>
</evidence>
<dbReference type="KEGG" id="fes:HER31_16100"/>
<dbReference type="SUPFAM" id="SSF52317">
    <property type="entry name" value="Class I glutamine amidotransferase-like"/>
    <property type="match status" value="1"/>
</dbReference>
<organism evidence="3 4">
    <name type="scientific">Ferrimonas lipolytica</name>
    <dbReference type="NCBI Taxonomy" id="2724191"/>
    <lineage>
        <taxon>Bacteria</taxon>
        <taxon>Pseudomonadati</taxon>
        <taxon>Pseudomonadota</taxon>
        <taxon>Gammaproteobacteria</taxon>
        <taxon>Alteromonadales</taxon>
        <taxon>Ferrimonadaceae</taxon>
        <taxon>Ferrimonas</taxon>
    </lineage>
</organism>
<protein>
    <recommendedName>
        <fullName evidence="1">Glyoxalase</fullName>
    </recommendedName>
</protein>
<dbReference type="Proteomes" id="UP000501602">
    <property type="component" value="Chromosome"/>
</dbReference>
<dbReference type="PANTHER" id="PTHR10224">
    <property type="entry name" value="ES1 PROTEIN HOMOLOG, MITOCHONDRIAL"/>
    <property type="match status" value="1"/>
</dbReference>
<keyword evidence="4" id="KW-1185">Reference proteome</keyword>
<keyword evidence="1 3" id="KW-0456">Lyase</keyword>
<evidence type="ECO:0000313" key="4">
    <source>
        <dbReference type="Proteomes" id="UP000501602"/>
    </source>
</evidence>
<accession>A0A6H1UIZ9</accession>
<dbReference type="InterPro" id="IPR029062">
    <property type="entry name" value="Class_I_gatase-like"/>
</dbReference>
<name>A0A6H1UIZ9_9GAMM</name>
<proteinExistence type="inferred from homology"/>
<feature type="domain" description="DJ-1/PfpI" evidence="2">
    <location>
        <begin position="14"/>
        <end position="141"/>
    </location>
</feature>
<comment type="catalytic activity">
    <reaction evidence="1">
        <text>glyoxal + H2O = glycolate + H(+)</text>
        <dbReference type="Rhea" id="RHEA:51672"/>
        <dbReference type="ChEBI" id="CHEBI:15377"/>
        <dbReference type="ChEBI" id="CHEBI:15378"/>
        <dbReference type="ChEBI" id="CHEBI:29805"/>
        <dbReference type="ChEBI" id="CHEBI:34779"/>
    </reaction>
</comment>
<gene>
    <name evidence="3" type="primary">elbB</name>
    <name evidence="3" type="ORF">HER31_16100</name>
</gene>
<dbReference type="Pfam" id="PF01965">
    <property type="entry name" value="DJ-1_PfpI"/>
    <property type="match status" value="1"/>
</dbReference>
<dbReference type="EMBL" id="CP051180">
    <property type="protein sequence ID" value="QIZ78283.1"/>
    <property type="molecule type" value="Genomic_DNA"/>
</dbReference>
<dbReference type="PIRSF" id="PIRSF006320">
    <property type="entry name" value="Elb2"/>
    <property type="match status" value="1"/>
</dbReference>
<dbReference type="NCBIfam" id="NF008747">
    <property type="entry name" value="PRK11780.1"/>
    <property type="match status" value="1"/>
</dbReference>
<sequence length="216" mass="22481">MKRIAVILSGCGVYDGTEVHEAVLTLLALQRAGTQVQCFAPDRNQMHVINHLTGEVMAEMRNILVESARIARGEVKAIAELNVAEFDALIVPGGFGAAKNLCDFAHAGTGMHVADDVKQVCRAFVDAGKVSGYLCIAPIMLPQIVGAGTVGTIGDDVDTAAAYTLMGGQHQSCSVAQVAVDTTNKVVSSPAYMLAGDIGEAAQSVDALVDKVLQLA</sequence>
<comment type="function">
    <text evidence="1">Displays glyoxalase activity, catalyzing the conversion of glyoxal to glycolate.</text>
</comment>
<dbReference type="GO" id="GO:0016829">
    <property type="term" value="F:lyase activity"/>
    <property type="evidence" value="ECO:0007669"/>
    <property type="project" value="UniProtKB-UniRule"/>
</dbReference>
<dbReference type="RefSeq" id="WP_168662099.1">
    <property type="nucleotide sequence ID" value="NZ_CP051180.1"/>
</dbReference>
<dbReference type="AlphaFoldDB" id="A0A6H1UIZ9"/>
<dbReference type="InterPro" id="IPR002818">
    <property type="entry name" value="DJ-1/PfpI"/>
</dbReference>
<comment type="similarity">
    <text evidence="1">Belongs to the peptidase C56 family.</text>
</comment>
<evidence type="ECO:0000256" key="1">
    <source>
        <dbReference type="PIRNR" id="PIRNR006320"/>
    </source>
</evidence>
<dbReference type="PANTHER" id="PTHR10224:SF12">
    <property type="entry name" value="GLYOXALASE ELBB"/>
    <property type="match status" value="1"/>
</dbReference>
<dbReference type="Gene3D" id="3.40.50.880">
    <property type="match status" value="1"/>
</dbReference>
<dbReference type="InterPro" id="IPR026041">
    <property type="entry name" value="ElbB"/>
</dbReference>
<reference evidence="3 4" key="1">
    <citation type="submission" date="2020-04" db="EMBL/GenBank/DDBJ databases">
        <title>Ferrimonas sp. S7 isolated from sea water.</title>
        <authorList>
            <person name="Bae S.S."/>
            <person name="Baek K."/>
        </authorList>
    </citation>
    <scope>NUCLEOTIDE SEQUENCE [LARGE SCALE GENOMIC DNA]</scope>
    <source>
        <strain evidence="3 4">S7</strain>
    </source>
</reference>
<evidence type="ECO:0000259" key="2">
    <source>
        <dbReference type="Pfam" id="PF01965"/>
    </source>
</evidence>
<dbReference type="CDD" id="cd03133">
    <property type="entry name" value="GATase1_ES1"/>
    <property type="match status" value="1"/>
</dbReference>